<dbReference type="AlphaFoldDB" id="A0A1X6X3Q3"/>
<evidence type="ECO:0000313" key="2">
    <source>
        <dbReference type="EMBL" id="SLM93241.1"/>
    </source>
</evidence>
<dbReference type="Gene3D" id="3.30.200.20">
    <property type="entry name" value="Phosphorylase Kinase, domain 1"/>
    <property type="match status" value="1"/>
</dbReference>
<feature type="domain" description="Aminoglycoside phosphotransferase" evidence="1">
    <location>
        <begin position="35"/>
        <end position="153"/>
    </location>
</feature>
<dbReference type="PANTHER" id="PTHR21310">
    <property type="entry name" value="AMINOGLYCOSIDE PHOSPHOTRANSFERASE-RELATED-RELATED"/>
    <property type="match status" value="1"/>
</dbReference>
<dbReference type="Pfam" id="PF01636">
    <property type="entry name" value="APH"/>
    <property type="match status" value="1"/>
</dbReference>
<dbReference type="InterPro" id="IPR011009">
    <property type="entry name" value="Kinase-like_dom_sf"/>
</dbReference>
<dbReference type="PANTHER" id="PTHR21310:SF15">
    <property type="entry name" value="AMINOGLYCOSIDE PHOSPHOTRANSFERASE DOMAIN-CONTAINING PROTEIN"/>
    <property type="match status" value="1"/>
</dbReference>
<dbReference type="RefSeq" id="WP_200810211.1">
    <property type="nucleotide sequence ID" value="NZ_FWFG01000082.1"/>
</dbReference>
<keyword evidence="3" id="KW-1185">Reference proteome</keyword>
<dbReference type="Proteomes" id="UP000195981">
    <property type="component" value="Unassembled WGS sequence"/>
</dbReference>
<sequence length="168" mass="18439">MESTTKNRQGDAVLRTLIARAFGDDEVPTADGFAEEITEGWFNVLYRIHLRSGRRTVLKIAPPADVPVLTREIDMMRAELEAMRLISDRTAVPVPEILRVDLSREIVDADLFFMEHIDADNFGFTADAGGLPPEVVAAGHRQLGALNREITSVVGPHFGPILGEGFAT</sequence>
<evidence type="ECO:0000259" key="1">
    <source>
        <dbReference type="Pfam" id="PF01636"/>
    </source>
</evidence>
<dbReference type="EMBL" id="FWFG01000082">
    <property type="protein sequence ID" value="SLM93241.1"/>
    <property type="molecule type" value="Genomic_DNA"/>
</dbReference>
<organism evidence="2 3">
    <name type="scientific">Brachybacterium nesterenkovii</name>
    <dbReference type="NCBI Taxonomy" id="47847"/>
    <lineage>
        <taxon>Bacteria</taxon>
        <taxon>Bacillati</taxon>
        <taxon>Actinomycetota</taxon>
        <taxon>Actinomycetes</taxon>
        <taxon>Micrococcales</taxon>
        <taxon>Dermabacteraceae</taxon>
        <taxon>Brachybacterium</taxon>
    </lineage>
</organism>
<reference evidence="2 3" key="1">
    <citation type="submission" date="2017-02" db="EMBL/GenBank/DDBJ databases">
        <authorList>
            <person name="Peterson S.W."/>
        </authorList>
    </citation>
    <scope>NUCLEOTIDE SEQUENCE [LARGE SCALE GENOMIC DNA]</scope>
    <source>
        <strain evidence="2 3">CIP104813</strain>
    </source>
</reference>
<evidence type="ECO:0000313" key="3">
    <source>
        <dbReference type="Proteomes" id="UP000195981"/>
    </source>
</evidence>
<dbReference type="InterPro" id="IPR002575">
    <property type="entry name" value="Aminoglycoside_PTrfase"/>
</dbReference>
<dbReference type="SUPFAM" id="SSF56112">
    <property type="entry name" value="Protein kinase-like (PK-like)"/>
    <property type="match status" value="1"/>
</dbReference>
<proteinExistence type="predicted"/>
<protein>
    <recommendedName>
        <fullName evidence="1">Aminoglycoside phosphotransferase domain-containing protein</fullName>
    </recommendedName>
</protein>
<name>A0A1X6X3Q3_9MICO</name>
<gene>
    <name evidence="2" type="ORF">FM110_09555</name>
</gene>
<dbReference type="InterPro" id="IPR051678">
    <property type="entry name" value="AGP_Transferase"/>
</dbReference>
<accession>A0A1X6X3Q3</accession>